<organism evidence="13 14">
    <name type="scientific">Streblomastix strix</name>
    <dbReference type="NCBI Taxonomy" id="222440"/>
    <lineage>
        <taxon>Eukaryota</taxon>
        <taxon>Metamonada</taxon>
        <taxon>Preaxostyla</taxon>
        <taxon>Oxymonadida</taxon>
        <taxon>Streblomastigidae</taxon>
        <taxon>Streblomastix</taxon>
    </lineage>
</organism>
<evidence type="ECO:0000313" key="14">
    <source>
        <dbReference type="Proteomes" id="UP000324800"/>
    </source>
</evidence>
<keyword evidence="2 13" id="KW-0723">Serine/threonine-protein kinase</keyword>
<keyword evidence="6" id="KW-0067">ATP-binding</keyword>
<evidence type="ECO:0000313" key="13">
    <source>
        <dbReference type="EMBL" id="KAA6386571.1"/>
    </source>
</evidence>
<dbReference type="PROSITE" id="PS50102">
    <property type="entry name" value="RRM"/>
    <property type="match status" value="2"/>
</dbReference>
<dbReference type="InterPro" id="IPR000504">
    <property type="entry name" value="RRM_dom"/>
</dbReference>
<dbReference type="GO" id="GO:0004674">
    <property type="term" value="F:protein serine/threonine kinase activity"/>
    <property type="evidence" value="ECO:0007669"/>
    <property type="project" value="UniProtKB-KW"/>
</dbReference>
<evidence type="ECO:0000256" key="2">
    <source>
        <dbReference type="ARBA" id="ARBA00022527"/>
    </source>
</evidence>
<feature type="domain" description="RRM" evidence="12">
    <location>
        <begin position="686"/>
        <end position="781"/>
    </location>
</feature>
<evidence type="ECO:0000256" key="10">
    <source>
        <dbReference type="SAM" id="MobiDB-lite"/>
    </source>
</evidence>
<dbReference type="Pfam" id="PF00069">
    <property type="entry name" value="Pkinase"/>
    <property type="match status" value="1"/>
</dbReference>
<dbReference type="GO" id="GO:0005524">
    <property type="term" value="F:ATP binding"/>
    <property type="evidence" value="ECO:0007669"/>
    <property type="project" value="UniProtKB-KW"/>
</dbReference>
<dbReference type="InterPro" id="IPR008271">
    <property type="entry name" value="Ser/Thr_kinase_AS"/>
</dbReference>
<dbReference type="PROSITE" id="PS50011">
    <property type="entry name" value="PROTEIN_KINASE_DOM"/>
    <property type="match status" value="1"/>
</dbReference>
<feature type="compositionally biased region" description="Basic and acidic residues" evidence="10">
    <location>
        <begin position="807"/>
        <end position="817"/>
    </location>
</feature>
<evidence type="ECO:0000256" key="5">
    <source>
        <dbReference type="ARBA" id="ARBA00022777"/>
    </source>
</evidence>
<reference evidence="13 14" key="1">
    <citation type="submission" date="2019-03" db="EMBL/GenBank/DDBJ databases">
        <title>Single cell metagenomics reveals metabolic interactions within the superorganism composed of flagellate Streblomastix strix and complex community of Bacteroidetes bacteria on its surface.</title>
        <authorList>
            <person name="Treitli S.C."/>
            <person name="Kolisko M."/>
            <person name="Husnik F."/>
            <person name="Keeling P."/>
            <person name="Hampl V."/>
        </authorList>
    </citation>
    <scope>NUCLEOTIDE SEQUENCE [LARGE SCALE GENOMIC DNA]</scope>
    <source>
        <strain evidence="13">ST1C</strain>
    </source>
</reference>
<feature type="domain" description="RRM" evidence="12">
    <location>
        <begin position="617"/>
        <end position="693"/>
    </location>
</feature>
<protein>
    <recommendedName>
        <fullName evidence="1">non-specific serine/threonine protein kinase</fullName>
        <ecNumber evidence="1">2.7.11.1</ecNumber>
    </recommendedName>
</protein>
<dbReference type="PROSITE" id="PS00108">
    <property type="entry name" value="PROTEIN_KINASE_ST"/>
    <property type="match status" value="1"/>
</dbReference>
<dbReference type="SMART" id="SM00360">
    <property type="entry name" value="RRM"/>
    <property type="match status" value="2"/>
</dbReference>
<comment type="caution">
    <text evidence="13">The sequence shown here is derived from an EMBL/GenBank/DDBJ whole genome shotgun (WGS) entry which is preliminary data.</text>
</comment>
<evidence type="ECO:0000256" key="4">
    <source>
        <dbReference type="ARBA" id="ARBA00022741"/>
    </source>
</evidence>
<comment type="catalytic activity">
    <reaction evidence="8">
        <text>L-seryl-[protein] + ATP = O-phospho-L-seryl-[protein] + ADP + H(+)</text>
        <dbReference type="Rhea" id="RHEA:17989"/>
        <dbReference type="Rhea" id="RHEA-COMP:9863"/>
        <dbReference type="Rhea" id="RHEA-COMP:11604"/>
        <dbReference type="ChEBI" id="CHEBI:15378"/>
        <dbReference type="ChEBI" id="CHEBI:29999"/>
        <dbReference type="ChEBI" id="CHEBI:30616"/>
        <dbReference type="ChEBI" id="CHEBI:83421"/>
        <dbReference type="ChEBI" id="CHEBI:456216"/>
        <dbReference type="EC" id="2.7.11.1"/>
    </reaction>
</comment>
<proteinExistence type="predicted"/>
<dbReference type="Gene3D" id="3.30.70.330">
    <property type="match status" value="2"/>
</dbReference>
<dbReference type="SMART" id="SM00220">
    <property type="entry name" value="S_TKc"/>
    <property type="match status" value="1"/>
</dbReference>
<evidence type="ECO:0000256" key="1">
    <source>
        <dbReference type="ARBA" id="ARBA00012513"/>
    </source>
</evidence>
<gene>
    <name evidence="13" type="ORF">EZS28_017903</name>
</gene>
<dbReference type="InterPro" id="IPR011009">
    <property type="entry name" value="Kinase-like_dom_sf"/>
</dbReference>
<dbReference type="AlphaFoldDB" id="A0A5J4VV49"/>
<dbReference type="InterPro" id="IPR012677">
    <property type="entry name" value="Nucleotide-bd_a/b_plait_sf"/>
</dbReference>
<feature type="region of interest" description="Disordered" evidence="10">
    <location>
        <begin position="271"/>
        <end position="337"/>
    </location>
</feature>
<keyword evidence="5 13" id="KW-0418">Kinase</keyword>
<feature type="compositionally biased region" description="Basic and acidic residues" evidence="10">
    <location>
        <begin position="288"/>
        <end position="337"/>
    </location>
</feature>
<comment type="catalytic activity">
    <reaction evidence="7">
        <text>L-threonyl-[protein] + ATP = O-phospho-L-threonyl-[protein] + ADP + H(+)</text>
        <dbReference type="Rhea" id="RHEA:46608"/>
        <dbReference type="Rhea" id="RHEA-COMP:11060"/>
        <dbReference type="Rhea" id="RHEA-COMP:11605"/>
        <dbReference type="ChEBI" id="CHEBI:15378"/>
        <dbReference type="ChEBI" id="CHEBI:30013"/>
        <dbReference type="ChEBI" id="CHEBI:30616"/>
        <dbReference type="ChEBI" id="CHEBI:61977"/>
        <dbReference type="ChEBI" id="CHEBI:456216"/>
        <dbReference type="EC" id="2.7.11.1"/>
    </reaction>
</comment>
<feature type="region of interest" description="Disordered" evidence="10">
    <location>
        <begin position="781"/>
        <end position="828"/>
    </location>
</feature>
<dbReference type="Pfam" id="PF00076">
    <property type="entry name" value="RRM_1"/>
    <property type="match status" value="2"/>
</dbReference>
<feature type="compositionally biased region" description="Basic residues" evidence="10">
    <location>
        <begin position="819"/>
        <end position="828"/>
    </location>
</feature>
<evidence type="ECO:0000259" key="12">
    <source>
        <dbReference type="PROSITE" id="PS50102"/>
    </source>
</evidence>
<dbReference type="InterPro" id="IPR035979">
    <property type="entry name" value="RBD_domain_sf"/>
</dbReference>
<evidence type="ECO:0000256" key="9">
    <source>
        <dbReference type="PROSITE-ProRule" id="PRU00176"/>
    </source>
</evidence>
<dbReference type="SUPFAM" id="SSF54928">
    <property type="entry name" value="RNA-binding domain, RBD"/>
    <property type="match status" value="2"/>
</dbReference>
<keyword evidence="3" id="KW-0808">Transferase</keyword>
<dbReference type="PANTHER" id="PTHR44899">
    <property type="entry name" value="CAMK FAMILY PROTEIN KINASE"/>
    <property type="match status" value="1"/>
</dbReference>
<dbReference type="InterPro" id="IPR051131">
    <property type="entry name" value="NEK_Ser/Thr_kinase_NIMA"/>
</dbReference>
<keyword evidence="4" id="KW-0547">Nucleotide-binding</keyword>
<dbReference type="SUPFAM" id="SSF56112">
    <property type="entry name" value="Protein kinase-like (PK-like)"/>
    <property type="match status" value="1"/>
</dbReference>
<evidence type="ECO:0000256" key="7">
    <source>
        <dbReference type="ARBA" id="ARBA00047899"/>
    </source>
</evidence>
<name>A0A5J4VV49_9EUKA</name>
<dbReference type="Proteomes" id="UP000324800">
    <property type="component" value="Unassembled WGS sequence"/>
</dbReference>
<feature type="domain" description="Protein kinase" evidence="11">
    <location>
        <begin position="12"/>
        <end position="264"/>
    </location>
</feature>
<dbReference type="InterPro" id="IPR000719">
    <property type="entry name" value="Prot_kinase_dom"/>
</dbReference>
<sequence>MESIEIDCFENYQAMKKLKGGAMGKTFLVKKLISAKLCVLKKVDYLEEEDKIRADREVEQMIRLASPYTVRLISKFPRDQELCLIMEYCSQGDLRKVIAELQQLPEEERLMRVWEILVQIFLALDHLHSHDVIHRDVKPENIFVMEDGTIKLGDFGLAKEIASRNYATAVGTKVYQAPEVYKQQQMTVESDVFAVGEVIFELLSGRHPFESDSEQGMINNIIQGKMIEFPTFAEGNMKQIVFAMMNPNPSRRPSAKAVLAHDMVRMYLRQHQGKRNIDDSGRIQQLQQERDDERRRADEQKIRADSAEQKADEQKIRADSAEQRADQQRRRADEAEEVSRVFQLEIENKNREIQTLQQRTQIIEQEKDREKIRADQEKVRSDQEKVRADEQEEKQLETEALLPPKNEEEDLTELGPINQDAVIPDYATVQQNENKFIHTKDNDNYCTIAFNPIISKGVIRFEGFFENIKEKIFAIGIADVSAVFGPNQAPNEDANFTKTIGYQSCGQLNYFGVGIHGNCKFEDKQLVALEVNMSSNPRTLHFFVDNQEQPVSVSDIPPNIRFFVFLIDPEQSFTLTRFERIQSSTARGVEGSRVLKWGYDWDENADYDGNLVQLLRNSLEVNNISQDTTEQEVQELFQTVGRVKTIYLSYPNEQSVSQGFVQMSNEESALRAMNELNGHELNGHRIQILKANLNLLQILFQQKSNDDSENESSSENDGQDLGNFFAQIGYVEKAEVIIHNGRSKGFGFVTMRNQELAQRALNQLNNCKLDGRNIGIQFAKEHDDHNPHQNSNFRGERRYFNQTGNSRGERRNFDQRGRFPSRRRFRPR</sequence>
<evidence type="ECO:0000259" key="11">
    <source>
        <dbReference type="PROSITE" id="PS50011"/>
    </source>
</evidence>
<dbReference type="Gene3D" id="1.10.510.10">
    <property type="entry name" value="Transferase(Phosphotransferase) domain 1"/>
    <property type="match status" value="1"/>
</dbReference>
<dbReference type="PANTHER" id="PTHR44899:SF3">
    <property type="entry name" value="SERINE_THREONINE-PROTEIN KINASE NEK1"/>
    <property type="match status" value="1"/>
</dbReference>
<evidence type="ECO:0000256" key="3">
    <source>
        <dbReference type="ARBA" id="ARBA00022679"/>
    </source>
</evidence>
<dbReference type="EC" id="2.7.11.1" evidence="1"/>
<keyword evidence="9" id="KW-0694">RNA-binding</keyword>
<dbReference type="CDD" id="cd00590">
    <property type="entry name" value="RRM_SF"/>
    <property type="match status" value="1"/>
</dbReference>
<dbReference type="EMBL" id="SNRW01004745">
    <property type="protein sequence ID" value="KAA6386571.1"/>
    <property type="molecule type" value="Genomic_DNA"/>
</dbReference>
<dbReference type="GO" id="GO:0003723">
    <property type="term" value="F:RNA binding"/>
    <property type="evidence" value="ECO:0007669"/>
    <property type="project" value="UniProtKB-UniRule"/>
</dbReference>
<evidence type="ECO:0000256" key="6">
    <source>
        <dbReference type="ARBA" id="ARBA00022840"/>
    </source>
</evidence>
<evidence type="ECO:0000256" key="8">
    <source>
        <dbReference type="ARBA" id="ARBA00048679"/>
    </source>
</evidence>
<accession>A0A5J4VV49</accession>
<feature type="region of interest" description="Disordered" evidence="10">
    <location>
        <begin position="367"/>
        <end position="396"/>
    </location>
</feature>